<feature type="chain" id="PRO_5047374298" description="DUF2335 domain-containing protein" evidence="1">
    <location>
        <begin position="20"/>
        <end position="119"/>
    </location>
</feature>
<dbReference type="EMBL" id="JAUKPO010000011">
    <property type="protein sequence ID" value="MDO1448354.1"/>
    <property type="molecule type" value="Genomic_DNA"/>
</dbReference>
<accession>A0ABT8R8Q6</accession>
<evidence type="ECO:0008006" key="4">
    <source>
        <dbReference type="Google" id="ProtNLM"/>
    </source>
</evidence>
<evidence type="ECO:0000313" key="2">
    <source>
        <dbReference type="EMBL" id="MDO1448354.1"/>
    </source>
</evidence>
<gene>
    <name evidence="2" type="ORF">Q0590_18910</name>
</gene>
<sequence length="119" mass="13144">MKVLFTLFFVAYCSVAALCQSGYTPTPEPSMEELRREVLNMKEDGRQMQLNLHRAHREFRTGTIFYTVGLGLALLAGSNENTAPGLVLLGSGFLITGGILHIDSHKHIGRAGVIDSRRR</sequence>
<reference evidence="2" key="1">
    <citation type="submission" date="2023-07" db="EMBL/GenBank/DDBJ databases">
        <title>The genome sequence of Rhodocytophaga aerolata KACC 12507.</title>
        <authorList>
            <person name="Zhang X."/>
        </authorList>
    </citation>
    <scope>NUCLEOTIDE SEQUENCE</scope>
    <source>
        <strain evidence="2">KACC 12507</strain>
    </source>
</reference>
<protein>
    <recommendedName>
        <fullName evidence="4">DUF2335 domain-containing protein</fullName>
    </recommendedName>
</protein>
<dbReference type="RefSeq" id="WP_302039156.1">
    <property type="nucleotide sequence ID" value="NZ_JAUKPO010000011.1"/>
</dbReference>
<keyword evidence="1" id="KW-0732">Signal</keyword>
<feature type="signal peptide" evidence="1">
    <location>
        <begin position="1"/>
        <end position="19"/>
    </location>
</feature>
<dbReference type="Proteomes" id="UP001168528">
    <property type="component" value="Unassembled WGS sequence"/>
</dbReference>
<name>A0ABT8R8Q6_9BACT</name>
<evidence type="ECO:0000313" key="3">
    <source>
        <dbReference type="Proteomes" id="UP001168528"/>
    </source>
</evidence>
<evidence type="ECO:0000256" key="1">
    <source>
        <dbReference type="SAM" id="SignalP"/>
    </source>
</evidence>
<comment type="caution">
    <text evidence="2">The sequence shown here is derived from an EMBL/GenBank/DDBJ whole genome shotgun (WGS) entry which is preliminary data.</text>
</comment>
<organism evidence="2 3">
    <name type="scientific">Rhodocytophaga aerolata</name>
    <dbReference type="NCBI Taxonomy" id="455078"/>
    <lineage>
        <taxon>Bacteria</taxon>
        <taxon>Pseudomonadati</taxon>
        <taxon>Bacteroidota</taxon>
        <taxon>Cytophagia</taxon>
        <taxon>Cytophagales</taxon>
        <taxon>Rhodocytophagaceae</taxon>
        <taxon>Rhodocytophaga</taxon>
    </lineage>
</organism>
<keyword evidence="3" id="KW-1185">Reference proteome</keyword>
<proteinExistence type="predicted"/>